<proteinExistence type="predicted"/>
<dbReference type="PROSITE" id="PS51094">
    <property type="entry name" value="PTS_EIIA_TYPE_2"/>
    <property type="match status" value="1"/>
</dbReference>
<dbReference type="OrthoDB" id="9782569at2"/>
<evidence type="ECO:0000256" key="4">
    <source>
        <dbReference type="ARBA" id="ARBA00022475"/>
    </source>
</evidence>
<dbReference type="PANTHER" id="PTHR30505:SF28">
    <property type="entry name" value="PTS SYSTEM 2-O-ALPHA-MANNOSYL-D-GLYCERATE-SPECIFIC EIIABC COMPONENT"/>
    <property type="match status" value="1"/>
</dbReference>
<dbReference type="SUPFAM" id="SSF52794">
    <property type="entry name" value="PTS system IIB component-like"/>
    <property type="match status" value="1"/>
</dbReference>
<dbReference type="GO" id="GO:0090563">
    <property type="term" value="F:protein-phosphocysteine-sugar phosphotransferase activity"/>
    <property type="evidence" value="ECO:0007669"/>
    <property type="project" value="TreeGrafter"/>
</dbReference>
<dbReference type="NCBIfam" id="TIGR01427">
    <property type="entry name" value="PTS_IIC_fructo"/>
    <property type="match status" value="1"/>
</dbReference>
<keyword evidence="3" id="KW-0813">Transport</keyword>
<evidence type="ECO:0000256" key="6">
    <source>
        <dbReference type="ARBA" id="ARBA00022597"/>
    </source>
</evidence>
<feature type="domain" description="PTS EIIA type-2" evidence="13">
    <location>
        <begin position="5"/>
        <end position="149"/>
    </location>
</feature>
<dbReference type="PROSITE" id="PS51104">
    <property type="entry name" value="PTS_EIIC_TYPE_2"/>
    <property type="match status" value="1"/>
</dbReference>
<evidence type="ECO:0000313" key="16">
    <source>
        <dbReference type="EMBL" id="RUS58251.1"/>
    </source>
</evidence>
<keyword evidence="5" id="KW-0597">Phosphoprotein</keyword>
<keyword evidence="9 12" id="KW-0812">Transmembrane</keyword>
<feature type="domain" description="PTS EIIB type-2" evidence="14">
    <location>
        <begin position="169"/>
        <end position="266"/>
    </location>
</feature>
<keyword evidence="8" id="KW-0598">Phosphotransferase system</keyword>
<evidence type="ECO:0000256" key="7">
    <source>
        <dbReference type="ARBA" id="ARBA00022679"/>
    </source>
</evidence>
<evidence type="ECO:0000256" key="8">
    <source>
        <dbReference type="ARBA" id="ARBA00022683"/>
    </source>
</evidence>
<evidence type="ECO:0000259" key="15">
    <source>
        <dbReference type="PROSITE" id="PS51104"/>
    </source>
</evidence>
<dbReference type="RefSeq" id="WP_126989152.1">
    <property type="nucleotide sequence ID" value="NZ_JTFC01000006.1"/>
</dbReference>
<dbReference type="Gene3D" id="3.40.50.2300">
    <property type="match status" value="1"/>
</dbReference>
<dbReference type="CDD" id="cd00211">
    <property type="entry name" value="PTS_IIA_fru"/>
    <property type="match status" value="1"/>
</dbReference>
<dbReference type="InterPro" id="IPR036095">
    <property type="entry name" value="PTS_EIIB-like_sf"/>
</dbReference>
<feature type="transmembrane region" description="Helical" evidence="12">
    <location>
        <begin position="566"/>
        <end position="587"/>
    </location>
</feature>
<dbReference type="InterPro" id="IPR003353">
    <property type="entry name" value="PTS_IIB_fruc"/>
</dbReference>
<feature type="domain" description="PTS EIIC type-2" evidence="15">
    <location>
        <begin position="292"/>
        <end position="638"/>
    </location>
</feature>
<dbReference type="Pfam" id="PF02302">
    <property type="entry name" value="PTS_IIB"/>
    <property type="match status" value="1"/>
</dbReference>
<keyword evidence="11 12" id="KW-0472">Membrane</keyword>
<comment type="subcellular location">
    <subcellularLocation>
        <location evidence="1">Cell inner membrane</location>
        <topology evidence="1">Multi-pass membrane protein</topology>
    </subcellularLocation>
    <subcellularLocation>
        <location evidence="2">Cytoplasm</location>
    </subcellularLocation>
</comment>
<dbReference type="NCBIfam" id="TIGR00848">
    <property type="entry name" value="fruA"/>
    <property type="match status" value="1"/>
</dbReference>
<dbReference type="InterPro" id="IPR013011">
    <property type="entry name" value="PTS_EIIB_2"/>
</dbReference>
<evidence type="ECO:0000259" key="14">
    <source>
        <dbReference type="PROSITE" id="PS51099"/>
    </source>
</evidence>
<gene>
    <name evidence="16" type="ORF">QI30_01325</name>
</gene>
<dbReference type="InterPro" id="IPR003501">
    <property type="entry name" value="PTS_EIIB_2/3"/>
</dbReference>
<feature type="transmembrane region" description="Helical" evidence="12">
    <location>
        <begin position="392"/>
        <end position="413"/>
    </location>
</feature>
<feature type="transmembrane region" description="Helical" evidence="12">
    <location>
        <begin position="425"/>
        <end position="444"/>
    </location>
</feature>
<keyword evidence="7" id="KW-0808">Transferase</keyword>
<dbReference type="AlphaFoldDB" id="A0A433RY95"/>
<dbReference type="InterPro" id="IPR050864">
    <property type="entry name" value="Bacterial_PTS_Sugar_Transport"/>
</dbReference>
<dbReference type="InterPro" id="IPR013014">
    <property type="entry name" value="PTS_EIIC_2"/>
</dbReference>
<dbReference type="FunFam" id="3.40.50.2300:FF:000014">
    <property type="entry name" value="PTS system fructose-like transporter subunit IIB"/>
    <property type="match status" value="1"/>
</dbReference>
<feature type="transmembrane region" description="Helical" evidence="12">
    <location>
        <begin position="342"/>
        <end position="361"/>
    </location>
</feature>
<keyword evidence="17" id="KW-1185">Reference proteome</keyword>
<reference evidence="16 17" key="1">
    <citation type="submission" date="2014-11" db="EMBL/GenBank/DDBJ databases">
        <title>Genome sequence and analysis of novel Kurthia sp.</title>
        <authorList>
            <person name="Lawson J.N."/>
            <person name="Gonzalez J.E."/>
            <person name="Rinauldi L."/>
            <person name="Xuan Z."/>
            <person name="Firman A."/>
            <person name="Shaddox L."/>
            <person name="Trudeau A."/>
            <person name="Shah S."/>
            <person name="Reiman D."/>
        </authorList>
    </citation>
    <scope>NUCLEOTIDE SEQUENCE [LARGE SCALE GENOMIC DNA]</scope>
    <source>
        <strain evidence="16 17">3B1D</strain>
    </source>
</reference>
<dbReference type="InterPro" id="IPR006327">
    <property type="entry name" value="PTS_IIC_fruc"/>
</dbReference>
<protein>
    <submittedName>
        <fullName evidence="16">PTS fructose transporter subunit IIA</fullName>
    </submittedName>
</protein>
<dbReference type="FunFam" id="3.40.930.10:FF:000009">
    <property type="entry name" value="PTS system, fructose specific IIABC component"/>
    <property type="match status" value="1"/>
</dbReference>
<dbReference type="Pfam" id="PF00359">
    <property type="entry name" value="PTS_EIIA_2"/>
    <property type="match status" value="1"/>
</dbReference>
<organism evidence="16 17">
    <name type="scientific">Candidatus Kurthia intestinigallinarum</name>
    <dbReference type="NCBI Taxonomy" id="1562256"/>
    <lineage>
        <taxon>Bacteria</taxon>
        <taxon>Bacillati</taxon>
        <taxon>Bacillota</taxon>
        <taxon>Bacilli</taxon>
        <taxon>Bacillales</taxon>
        <taxon>Caryophanaceae</taxon>
        <taxon>Kurthia</taxon>
    </lineage>
</organism>
<dbReference type="PANTHER" id="PTHR30505">
    <property type="entry name" value="FRUCTOSE-LIKE PERMEASE"/>
    <property type="match status" value="1"/>
</dbReference>
<dbReference type="NCBIfam" id="TIGR00829">
    <property type="entry name" value="FRU"/>
    <property type="match status" value="1"/>
</dbReference>
<feature type="transmembrane region" description="Helical" evidence="12">
    <location>
        <begin position="303"/>
        <end position="322"/>
    </location>
</feature>
<dbReference type="Proteomes" id="UP000288623">
    <property type="component" value="Unassembled WGS sequence"/>
</dbReference>
<dbReference type="PROSITE" id="PS00372">
    <property type="entry name" value="PTS_EIIA_TYPE_2_HIS"/>
    <property type="match status" value="1"/>
</dbReference>
<evidence type="ECO:0000256" key="2">
    <source>
        <dbReference type="ARBA" id="ARBA00004496"/>
    </source>
</evidence>
<keyword evidence="10 12" id="KW-1133">Transmembrane helix</keyword>
<dbReference type="PROSITE" id="PS51099">
    <property type="entry name" value="PTS_EIIB_TYPE_2"/>
    <property type="match status" value="1"/>
</dbReference>
<dbReference type="GO" id="GO:0009401">
    <property type="term" value="P:phosphoenolpyruvate-dependent sugar phosphotransferase system"/>
    <property type="evidence" value="ECO:0007669"/>
    <property type="project" value="UniProtKB-KW"/>
</dbReference>
<dbReference type="GO" id="GO:0005886">
    <property type="term" value="C:plasma membrane"/>
    <property type="evidence" value="ECO:0007669"/>
    <property type="project" value="UniProtKB-SubCell"/>
</dbReference>
<dbReference type="GO" id="GO:0005737">
    <property type="term" value="C:cytoplasm"/>
    <property type="evidence" value="ECO:0007669"/>
    <property type="project" value="UniProtKB-SubCell"/>
</dbReference>
<comment type="caution">
    <text evidence="16">The sequence shown here is derived from an EMBL/GenBank/DDBJ whole genome shotgun (WGS) entry which is preliminary data.</text>
</comment>
<feature type="transmembrane region" description="Helical" evidence="12">
    <location>
        <begin position="505"/>
        <end position="527"/>
    </location>
</feature>
<feature type="transmembrane region" description="Helical" evidence="12">
    <location>
        <begin position="607"/>
        <end position="628"/>
    </location>
</feature>
<dbReference type="InterPro" id="IPR004715">
    <property type="entry name" value="PTS_IIA_fruc"/>
</dbReference>
<dbReference type="Gene3D" id="3.40.930.10">
    <property type="entry name" value="Mannitol-specific EII, Chain A"/>
    <property type="match status" value="1"/>
</dbReference>
<evidence type="ECO:0000256" key="10">
    <source>
        <dbReference type="ARBA" id="ARBA00022989"/>
    </source>
</evidence>
<evidence type="ECO:0000313" key="17">
    <source>
        <dbReference type="Proteomes" id="UP000288623"/>
    </source>
</evidence>
<keyword evidence="4" id="KW-1003">Cell membrane</keyword>
<evidence type="ECO:0000256" key="12">
    <source>
        <dbReference type="SAM" id="Phobius"/>
    </source>
</evidence>
<sequence length="641" mass="67058">MRITELLTASTIQLNVQATSKNQLIEELAQVLVDAGKVSDQETYIADLQAREAQSSTGIGEGIAIPHAKSAGVAVPAIAFGRQLAGIDYDSLDGQPAKLFFMIAANDGANNDHLETLSKLATFLMDPQFTEKMMTASTKEEILAAIEEKEGVDVEEPMSNAQRVPTAGKHILAVTACPTGIAHTFMAAEKLQTTAAEKNVSIKVETNGSGGVKNRLTEQEIADADIIIVAADTKVEMARFNGKKVIQTKVSKAIYEVDALLDAAIAGEAPIYSHDGGSDVEAQTEGKSGFQFYKHLMNGVSNMLPFVVGGGILIALSFFWGINSANPDDPSYNEFAAMLNTIGGGNAFFLMVPVLAGFIAMSIADRPGFAPGMVGGLLAITVTNDAGANSGFLGGLLAGFLAGYIVLGLKKIFEKLPSQLEGLKPVLFFPLFGIGITGIIMMLVNPQLTKLYTGLTGFLEGLSGTNVLLLGLILGGMMAVDMGGPINKAAYTFGIAMLSSGNFNMMAAVMAGGMVPPLAVGLATTFFKNRFTKQEREAGKTAYVLGACFISEGAIPFAAADPIRVIPSFVLGSAIAGALTMLFDIALRAPHGGIFVMGLVDGGLPKALLYLLAILIGSAVSAVSIGLLKKKVTIQKNTSVQ</sequence>
<evidence type="ECO:0000256" key="11">
    <source>
        <dbReference type="ARBA" id="ARBA00023136"/>
    </source>
</evidence>
<dbReference type="EMBL" id="JTFC01000006">
    <property type="protein sequence ID" value="RUS58251.1"/>
    <property type="molecule type" value="Genomic_DNA"/>
</dbReference>
<evidence type="ECO:0000256" key="9">
    <source>
        <dbReference type="ARBA" id="ARBA00022692"/>
    </source>
</evidence>
<keyword evidence="6" id="KW-0762">Sugar transport</keyword>
<dbReference type="GO" id="GO:0022877">
    <property type="term" value="F:protein-N(PI)-phosphohistidine-fructose phosphotransferase system transporter activity"/>
    <property type="evidence" value="ECO:0007669"/>
    <property type="project" value="InterPro"/>
</dbReference>
<feature type="transmembrane region" description="Helical" evidence="12">
    <location>
        <begin position="464"/>
        <end position="484"/>
    </location>
</feature>
<evidence type="ECO:0000256" key="1">
    <source>
        <dbReference type="ARBA" id="ARBA00004429"/>
    </source>
</evidence>
<dbReference type="SUPFAM" id="SSF55804">
    <property type="entry name" value="Phoshotransferase/anion transport protein"/>
    <property type="match status" value="1"/>
</dbReference>
<evidence type="ECO:0000259" key="13">
    <source>
        <dbReference type="PROSITE" id="PS51094"/>
    </source>
</evidence>
<dbReference type="InterPro" id="IPR016152">
    <property type="entry name" value="PTrfase/Anion_transptr"/>
</dbReference>
<dbReference type="CDD" id="cd05569">
    <property type="entry name" value="PTS_IIB_fructose"/>
    <property type="match status" value="1"/>
</dbReference>
<name>A0A433RY95_9BACL</name>
<dbReference type="InterPro" id="IPR002178">
    <property type="entry name" value="PTS_EIIA_type-2_dom"/>
</dbReference>
<dbReference type="GO" id="GO:0005351">
    <property type="term" value="F:carbohydrate:proton symporter activity"/>
    <property type="evidence" value="ECO:0007669"/>
    <property type="project" value="InterPro"/>
</dbReference>
<evidence type="ECO:0000256" key="5">
    <source>
        <dbReference type="ARBA" id="ARBA00022553"/>
    </source>
</evidence>
<evidence type="ECO:0000256" key="3">
    <source>
        <dbReference type="ARBA" id="ARBA00022448"/>
    </source>
</evidence>
<accession>A0A433RY95</accession>